<dbReference type="InterPro" id="IPR051396">
    <property type="entry name" value="Bact_Antivir_Def_Nuclease"/>
</dbReference>
<reference evidence="2" key="1">
    <citation type="submission" date="2024-07" db="EMBL/GenBank/DDBJ databases">
        <authorList>
            <person name="Biller S.J."/>
        </authorList>
    </citation>
    <scope>NUCLEOTIDE SEQUENCE</scope>
    <source>
        <strain evidence="2">WC2420</strain>
    </source>
</reference>
<dbReference type="Pfam" id="PF13476">
    <property type="entry name" value="AAA_23"/>
    <property type="match status" value="1"/>
</dbReference>
<sequence length="449" mass="50284">MKIQQIVLSNFRLFEKFECSFESDLTVLVGVNGQGKTTLLDGITIALGQFVGGFGTGVDKGINDSDIRLAKVATGWNDETRETASYGGYQMEQQLPVSIMAKPFPEQNLLFKKWVRSRNTLKGRTTQVKELKEFAAKLQQAVQKGKEVTLPLIAYYGTGRLWAQKRLNEIKSPNNKIDSRLDGYKNCLDPASSYSTFSHWLRKQTLAELEHQMVVKERGLPKSATPRSNWIESISNAVDIILESTGWQNLRYSAIHQTVVVTHPEHGDYPVSLLSDGLRNTIGMVADIAYRAVLLNPHFLTAATKKTPGIVLIDEVDMHLHPEWQQMILPQLIKAFPNIQFIVTTHSPQVLSTVKREQIRLITHSGGFGEGTFPVGETLAEASNDVLERVMKVSSRPPLPQVELYEKYITLIDRGSYESVEAIALHAELLKLLGPEHEDINPVNRTHCA</sequence>
<dbReference type="GO" id="GO:0016887">
    <property type="term" value="F:ATP hydrolysis activity"/>
    <property type="evidence" value="ECO:0007669"/>
    <property type="project" value="InterPro"/>
</dbReference>
<dbReference type="RefSeq" id="WP_369790708.1">
    <property type="nucleotide sequence ID" value="NZ_CP165628.1"/>
</dbReference>
<dbReference type="PANTHER" id="PTHR43581:SF2">
    <property type="entry name" value="EXCINUCLEASE ATPASE SUBUNIT"/>
    <property type="match status" value="1"/>
</dbReference>
<dbReference type="PANTHER" id="PTHR43581">
    <property type="entry name" value="ATP/GTP PHOSPHATASE"/>
    <property type="match status" value="1"/>
</dbReference>
<gene>
    <name evidence="2" type="ORF">AB3G37_10985</name>
</gene>
<dbReference type="EMBL" id="CP165628">
    <property type="protein sequence ID" value="XDU74562.1"/>
    <property type="molecule type" value="Genomic_DNA"/>
</dbReference>
<dbReference type="Gene3D" id="3.40.50.300">
    <property type="entry name" value="P-loop containing nucleotide triphosphate hydrolases"/>
    <property type="match status" value="1"/>
</dbReference>
<name>A0AB39VY42_9GAMM</name>
<accession>A0AB39VY42</accession>
<organism evidence="2">
    <name type="scientific">Rouxiella sp. WC2420</name>
    <dbReference type="NCBI Taxonomy" id="3234145"/>
    <lineage>
        <taxon>Bacteria</taxon>
        <taxon>Pseudomonadati</taxon>
        <taxon>Pseudomonadota</taxon>
        <taxon>Gammaproteobacteria</taxon>
        <taxon>Enterobacterales</taxon>
        <taxon>Yersiniaceae</taxon>
        <taxon>Rouxiella</taxon>
    </lineage>
</organism>
<proteinExistence type="predicted"/>
<dbReference type="InterPro" id="IPR038729">
    <property type="entry name" value="Rad50/SbcC_AAA"/>
</dbReference>
<dbReference type="InterPro" id="IPR027417">
    <property type="entry name" value="P-loop_NTPase"/>
</dbReference>
<dbReference type="SUPFAM" id="SSF52540">
    <property type="entry name" value="P-loop containing nucleoside triphosphate hydrolases"/>
    <property type="match status" value="1"/>
</dbReference>
<dbReference type="GO" id="GO:0006302">
    <property type="term" value="P:double-strand break repair"/>
    <property type="evidence" value="ECO:0007669"/>
    <property type="project" value="InterPro"/>
</dbReference>
<evidence type="ECO:0000259" key="1">
    <source>
        <dbReference type="Pfam" id="PF13476"/>
    </source>
</evidence>
<evidence type="ECO:0000313" key="2">
    <source>
        <dbReference type="EMBL" id="XDU74562.1"/>
    </source>
</evidence>
<protein>
    <submittedName>
        <fullName evidence="2">AAA family ATPase</fullName>
    </submittedName>
</protein>
<feature type="domain" description="Rad50/SbcC-type AAA" evidence="1">
    <location>
        <begin position="6"/>
        <end position="193"/>
    </location>
</feature>
<dbReference type="AlphaFoldDB" id="A0AB39VY42"/>